<evidence type="ECO:0000256" key="2">
    <source>
        <dbReference type="ARBA" id="ARBA00022448"/>
    </source>
</evidence>
<proteinExistence type="inferred from homology"/>
<reference evidence="5" key="1">
    <citation type="journal article" date="2019" name="Nat. Commun.">
        <title>Expansion of phycobilisome linker gene families in mesophilic red algae.</title>
        <authorList>
            <person name="Lee J."/>
            <person name="Kim D."/>
            <person name="Bhattacharya D."/>
            <person name="Yoon H.S."/>
        </authorList>
    </citation>
    <scope>NUCLEOTIDE SEQUENCE [LARGE SCALE GENOMIC DNA]</scope>
    <source>
        <strain evidence="5">CCMP 1328</strain>
    </source>
</reference>
<keyword evidence="5" id="KW-1185">Reference proteome</keyword>
<name>A0A5J4Z9N4_PORPP</name>
<dbReference type="SUPFAM" id="SSF55724">
    <property type="entry name" value="Mog1p/PsbP-like"/>
    <property type="match status" value="1"/>
</dbReference>
<dbReference type="OMA" id="STIVEMN"/>
<organism evidence="4 5">
    <name type="scientific">Porphyridium purpureum</name>
    <name type="common">Red alga</name>
    <name type="synonym">Porphyridium cruentum</name>
    <dbReference type="NCBI Taxonomy" id="35688"/>
    <lineage>
        <taxon>Eukaryota</taxon>
        <taxon>Rhodophyta</taxon>
        <taxon>Bangiophyceae</taxon>
        <taxon>Porphyridiales</taxon>
        <taxon>Porphyridiaceae</taxon>
        <taxon>Porphyridium</taxon>
    </lineage>
</organism>
<dbReference type="Proteomes" id="UP000324585">
    <property type="component" value="Unassembled WGS sequence"/>
</dbReference>
<keyword evidence="3" id="KW-0653">Protein transport</keyword>
<evidence type="ECO:0000313" key="4">
    <source>
        <dbReference type="EMBL" id="KAA8499463.1"/>
    </source>
</evidence>
<dbReference type="EMBL" id="VRMN01000001">
    <property type="protein sequence ID" value="KAA8499463.1"/>
    <property type="molecule type" value="Genomic_DNA"/>
</dbReference>
<evidence type="ECO:0000256" key="1">
    <source>
        <dbReference type="ARBA" id="ARBA00010307"/>
    </source>
</evidence>
<dbReference type="InterPro" id="IPR016123">
    <property type="entry name" value="Mog1/PsbP_a/b/a-sand"/>
</dbReference>
<dbReference type="GO" id="GO:0005634">
    <property type="term" value="C:nucleus"/>
    <property type="evidence" value="ECO:0007669"/>
    <property type="project" value="TreeGrafter"/>
</dbReference>
<dbReference type="OrthoDB" id="10255285at2759"/>
<dbReference type="AlphaFoldDB" id="A0A5J4Z9N4"/>
<dbReference type="PANTHER" id="PTHR15837">
    <property type="entry name" value="RAN GUANINE NUCLEOTIDE RELEASE FACTOR"/>
    <property type="match status" value="1"/>
</dbReference>
<dbReference type="Gene3D" id="3.40.1000.10">
    <property type="entry name" value="Mog1/PsbP, alpha/beta/alpha sandwich"/>
    <property type="match status" value="1"/>
</dbReference>
<evidence type="ECO:0000313" key="5">
    <source>
        <dbReference type="Proteomes" id="UP000324585"/>
    </source>
</evidence>
<dbReference type="InterPro" id="IPR007681">
    <property type="entry name" value="Mog1"/>
</dbReference>
<protein>
    <submittedName>
        <fullName evidence="4">Putative ran guanine nucleotide release factor</fullName>
    </submittedName>
</protein>
<dbReference type="Pfam" id="PF04603">
    <property type="entry name" value="Mog1"/>
    <property type="match status" value="1"/>
</dbReference>
<accession>A0A5J4Z9N4</accession>
<sequence>MTVARRELYGGAMLMELPERMLDASAIRQVPDHQMVYVDPQGDASVIVELLELEAQVEQTRDAALFHARVYVRDCGGELVDANNELLSAQIEVSPELHASCWMVEATMNAAKFNEDPSLHAQRVRVMLAVLRITRVDTDLLLIVNDPIGSQSDNLPFLTMRQFQDMVKSITIADWGLFGGDS</sequence>
<comment type="similarity">
    <text evidence="1">Belongs to the MOG1 family.</text>
</comment>
<dbReference type="GO" id="GO:0005085">
    <property type="term" value="F:guanyl-nucleotide exchange factor activity"/>
    <property type="evidence" value="ECO:0007669"/>
    <property type="project" value="TreeGrafter"/>
</dbReference>
<comment type="caution">
    <text evidence="4">The sequence shown here is derived from an EMBL/GenBank/DDBJ whole genome shotgun (WGS) entry which is preliminary data.</text>
</comment>
<dbReference type="GO" id="GO:0006606">
    <property type="term" value="P:protein import into nucleus"/>
    <property type="evidence" value="ECO:0007669"/>
    <property type="project" value="TreeGrafter"/>
</dbReference>
<dbReference type="GO" id="GO:0031267">
    <property type="term" value="F:small GTPase binding"/>
    <property type="evidence" value="ECO:0007669"/>
    <property type="project" value="TreeGrafter"/>
</dbReference>
<keyword evidence="2" id="KW-0813">Transport</keyword>
<gene>
    <name evidence="4" type="ORF">FVE85_7048</name>
</gene>
<dbReference type="PANTHER" id="PTHR15837:SF0">
    <property type="entry name" value="RAN GUANINE NUCLEOTIDE RELEASE FACTOR"/>
    <property type="match status" value="1"/>
</dbReference>
<evidence type="ECO:0000256" key="3">
    <source>
        <dbReference type="ARBA" id="ARBA00022927"/>
    </source>
</evidence>